<dbReference type="EMBL" id="BMRE01000109">
    <property type="protein sequence ID" value="GGU87043.1"/>
    <property type="molecule type" value="Genomic_DNA"/>
</dbReference>
<keyword evidence="4" id="KW-1185">Reference proteome</keyword>
<evidence type="ECO:0008006" key="5">
    <source>
        <dbReference type="Google" id="ProtNLM"/>
    </source>
</evidence>
<dbReference type="InterPro" id="IPR017517">
    <property type="entry name" value="Maleyloyr_isom"/>
</dbReference>
<dbReference type="NCBIfam" id="TIGR03083">
    <property type="entry name" value="maleylpyruvate isomerase family mycothiol-dependent enzyme"/>
    <property type="match status" value="1"/>
</dbReference>
<dbReference type="InterPro" id="IPR010872">
    <property type="entry name" value="MDMPI_C-term_domain"/>
</dbReference>
<dbReference type="InterPro" id="IPR034660">
    <property type="entry name" value="DinB/YfiT-like"/>
</dbReference>
<comment type="caution">
    <text evidence="3">The sequence shown here is derived from an EMBL/GenBank/DDBJ whole genome shotgun (WGS) entry which is preliminary data.</text>
</comment>
<gene>
    <name evidence="3" type="ORF">GCM10010178_91170</name>
</gene>
<organism evidence="3 4">
    <name type="scientific">Lentzea flava</name>
    <dbReference type="NCBI Taxonomy" id="103732"/>
    <lineage>
        <taxon>Bacteria</taxon>
        <taxon>Bacillati</taxon>
        <taxon>Actinomycetota</taxon>
        <taxon>Actinomycetes</taxon>
        <taxon>Pseudonocardiales</taxon>
        <taxon>Pseudonocardiaceae</taxon>
        <taxon>Lentzea</taxon>
    </lineage>
</organism>
<dbReference type="Pfam" id="PF11716">
    <property type="entry name" value="MDMPI_N"/>
    <property type="match status" value="1"/>
</dbReference>
<accession>A0ABQ2VHB6</accession>
<dbReference type="Pfam" id="PF07398">
    <property type="entry name" value="MDMPI_C"/>
    <property type="match status" value="1"/>
</dbReference>
<dbReference type="Gene3D" id="1.20.120.450">
    <property type="entry name" value="dinb family like domain"/>
    <property type="match status" value="1"/>
</dbReference>
<evidence type="ECO:0000259" key="2">
    <source>
        <dbReference type="Pfam" id="PF11716"/>
    </source>
</evidence>
<evidence type="ECO:0000313" key="3">
    <source>
        <dbReference type="EMBL" id="GGU87043.1"/>
    </source>
</evidence>
<dbReference type="SUPFAM" id="SSF109854">
    <property type="entry name" value="DinB/YfiT-like putative metalloenzymes"/>
    <property type="match status" value="1"/>
</dbReference>
<protein>
    <recommendedName>
        <fullName evidence="5">TIGR03083 family protein</fullName>
    </recommendedName>
</protein>
<feature type="domain" description="MDMPI C-terminal" evidence="1">
    <location>
        <begin position="175"/>
        <end position="273"/>
    </location>
</feature>
<evidence type="ECO:0000259" key="1">
    <source>
        <dbReference type="Pfam" id="PF07398"/>
    </source>
</evidence>
<sequence>MLEIGTLTGGPLPGAGQRPYFEGMGKLSYERHCAEIINQTDLLVSALDGADLGVQVPSCPDWTVNQLLRHVGHAHRWTDEMIREKLPEVDFSRSMSLDVTAYAGETAAELGPWLSEGAASLASALQAVEPDEMIATLGGHPGPRLWSRRMMQETVIHRWDAVNALGVPFELDPAVAADNVAEWTRFALPFAFLRRPAETAALVGPGNTVHLHATDFDCELVIDLTGPMPAVREGHEKAAVAVRGPVVELVLTVYRRRPVEGLEVFGDHDRLDRLLASVRF</sequence>
<dbReference type="Proteomes" id="UP000649573">
    <property type="component" value="Unassembled WGS sequence"/>
</dbReference>
<dbReference type="PANTHER" id="PTHR40758">
    <property type="entry name" value="CONSERVED PROTEIN"/>
    <property type="match status" value="1"/>
</dbReference>
<dbReference type="PANTHER" id="PTHR40758:SF1">
    <property type="entry name" value="CONSERVED PROTEIN"/>
    <property type="match status" value="1"/>
</dbReference>
<dbReference type="InterPro" id="IPR024344">
    <property type="entry name" value="MDMPI_metal-binding"/>
</dbReference>
<feature type="domain" description="Mycothiol-dependent maleylpyruvate isomerase metal-binding" evidence="2">
    <location>
        <begin position="34"/>
        <end position="161"/>
    </location>
</feature>
<evidence type="ECO:0000313" key="4">
    <source>
        <dbReference type="Proteomes" id="UP000649573"/>
    </source>
</evidence>
<proteinExistence type="predicted"/>
<name>A0ABQ2VHB6_9PSEU</name>
<reference evidence="4" key="1">
    <citation type="journal article" date="2019" name="Int. J. Syst. Evol. Microbiol.">
        <title>The Global Catalogue of Microorganisms (GCM) 10K type strain sequencing project: providing services to taxonomists for standard genome sequencing and annotation.</title>
        <authorList>
            <consortium name="The Broad Institute Genomics Platform"/>
            <consortium name="The Broad Institute Genome Sequencing Center for Infectious Disease"/>
            <person name="Wu L."/>
            <person name="Ma J."/>
        </authorList>
    </citation>
    <scope>NUCLEOTIDE SEQUENCE [LARGE SCALE GENOMIC DNA]</scope>
    <source>
        <strain evidence="4">JCM 3296</strain>
    </source>
</reference>